<keyword evidence="14 20" id="KW-0378">Hydrolase</keyword>
<keyword evidence="17" id="KW-0961">Cell wall biogenesis/degradation</keyword>
<keyword evidence="13" id="KW-0479">Metal-binding</keyword>
<dbReference type="GO" id="GO:0004650">
    <property type="term" value="F:polygalacturonase activity"/>
    <property type="evidence" value="ECO:0007669"/>
    <property type="project" value="InterPro"/>
</dbReference>
<dbReference type="HAMAP" id="MF_02227">
    <property type="entry name" value="RPE"/>
    <property type="match status" value="1"/>
</dbReference>
<dbReference type="GO" id="GO:0005975">
    <property type="term" value="P:carbohydrate metabolic process"/>
    <property type="evidence" value="ECO:0007669"/>
    <property type="project" value="InterPro"/>
</dbReference>
<sequence>MATASPLSSSTSIHSKIKFFQKDYSLSNSKSLTFTRRKYQTVVKASRVDKFSKSDIIVSPSILSANFSKLGEQVKAVEVAGCDWIHVDVMDGRFVPNITIGPLVVDALRPITDLPLDVHLMIVEPEQRVPDFIKAGADIVSVHCEQSSTIHLHRTVNQIKSLGAKAGVVLNPATPLSTIEYVLDVVDLVLIMSVNPGFGGQSFIESQVNKISDLRRMCVEKAVNPWIEVDGGVTPKNAYKVIEAGANALVAGSAVFGAPDYAEAIKGIKASKRPKPVAEKISNSSFVLFFAAMMHGRRLFSMLFIMIVVAIILPSPEAQRTPCSPVHNVLDYGAVGDDHHDDTQAFLEAWKATCDCSSSRPTMMIVPSRKTFIINSLAFEGPCKSPYVNVEINGIIVAPKNPSNWRCNDNCETWIEFRGVNGLSIHGTGTIDGRGQLWWNSQESKGPNALRISDSSNIRLSGLNFINNPRMHVVLNGLQSANVTYLHINSPENSPNTDGIHVAKSEYVYIAHSTIRTGDDCISIVNGASHVEVNDIRCGPGHGISIGSLGKDGVQDRVEYIHVSDVLFNRSENGARIKTWQGGRGYAKHITFERISLIEADNPIIIDQFYCDNEMCSKYSNHKDAVKISDVTFSHVVGTSKGKTAVILKCSRTFPCEVLMEDIHIRSSKNGETATSECTSAHARIRGTNVGTEQIEKEQILVPTNPNCQFVIVAISRFS</sequence>
<dbReference type="InterPro" id="IPR011050">
    <property type="entry name" value="Pectin_lyase_fold/virulence"/>
</dbReference>
<keyword evidence="11" id="KW-0134">Cell wall</keyword>
<evidence type="ECO:0000256" key="16">
    <source>
        <dbReference type="ARBA" id="ARBA00023295"/>
    </source>
</evidence>
<dbReference type="InterPro" id="IPR013785">
    <property type="entry name" value="Aldolase_TIM"/>
</dbReference>
<keyword evidence="22" id="KW-1185">Reference proteome</keyword>
<evidence type="ECO:0000256" key="15">
    <source>
        <dbReference type="ARBA" id="ARBA00023235"/>
    </source>
</evidence>
<dbReference type="NCBIfam" id="NF004076">
    <property type="entry name" value="PRK05581.1-4"/>
    <property type="match status" value="1"/>
</dbReference>
<evidence type="ECO:0000256" key="8">
    <source>
        <dbReference type="ARBA" id="ARBA00008834"/>
    </source>
</evidence>
<dbReference type="GO" id="GO:0009526">
    <property type="term" value="C:plastid envelope"/>
    <property type="evidence" value="ECO:0007669"/>
    <property type="project" value="UniProtKB-ARBA"/>
</dbReference>
<evidence type="ECO:0000256" key="12">
    <source>
        <dbReference type="ARBA" id="ARBA00022525"/>
    </source>
</evidence>
<comment type="cofactor">
    <cofactor evidence="4">
        <name>Zn(2+)</name>
        <dbReference type="ChEBI" id="CHEBI:29105"/>
    </cofactor>
</comment>
<evidence type="ECO:0000256" key="13">
    <source>
        <dbReference type="ARBA" id="ARBA00022723"/>
    </source>
</evidence>
<evidence type="ECO:0000256" key="20">
    <source>
        <dbReference type="RuleBase" id="RU361169"/>
    </source>
</evidence>
<dbReference type="InterPro" id="IPR026019">
    <property type="entry name" value="Ribul_P_3_epim"/>
</dbReference>
<comment type="cofactor">
    <cofactor evidence="3">
        <name>Co(2+)</name>
        <dbReference type="ChEBI" id="CHEBI:48828"/>
    </cofactor>
</comment>
<dbReference type="FunFam" id="3.20.20.70:FF:000004">
    <property type="entry name" value="Ribulose-phosphate 3-epimerase"/>
    <property type="match status" value="1"/>
</dbReference>
<evidence type="ECO:0000256" key="19">
    <source>
        <dbReference type="PROSITE-ProRule" id="PRU10052"/>
    </source>
</evidence>
<dbReference type="EMBL" id="BAABME010000690">
    <property type="protein sequence ID" value="GAA0144758.1"/>
    <property type="molecule type" value="Genomic_DNA"/>
</dbReference>
<dbReference type="GO" id="GO:0004750">
    <property type="term" value="F:D-ribulose-phosphate 3-epimerase activity"/>
    <property type="evidence" value="ECO:0007669"/>
    <property type="project" value="UniProtKB-EC"/>
</dbReference>
<dbReference type="InterPro" id="IPR012334">
    <property type="entry name" value="Pectin_lyas_fold"/>
</dbReference>
<dbReference type="CDD" id="cd00429">
    <property type="entry name" value="RPE"/>
    <property type="match status" value="1"/>
</dbReference>
<accession>A0AAV3P0J6</accession>
<dbReference type="Pfam" id="PF00834">
    <property type="entry name" value="Ribul_P_3_epim"/>
    <property type="match status" value="1"/>
</dbReference>
<dbReference type="GO" id="GO:0071555">
    <property type="term" value="P:cell wall organization"/>
    <property type="evidence" value="ECO:0007669"/>
    <property type="project" value="UniProtKB-KW"/>
</dbReference>
<evidence type="ECO:0000256" key="1">
    <source>
        <dbReference type="ARBA" id="ARBA00001782"/>
    </source>
</evidence>
<comment type="similarity">
    <text evidence="8 20">Belongs to the glycosyl hydrolase 28 family.</text>
</comment>
<dbReference type="PROSITE" id="PS00502">
    <property type="entry name" value="POLYGALACTURONASE"/>
    <property type="match status" value="1"/>
</dbReference>
<dbReference type="AlphaFoldDB" id="A0AAV3P0J6"/>
<dbReference type="InterPro" id="IPR000056">
    <property type="entry name" value="Ribul_P_3_epim-like"/>
</dbReference>
<dbReference type="EC" id="5.1.3.1" evidence="10"/>
<gene>
    <name evidence="21" type="ORF">LIER_05117</name>
</gene>
<dbReference type="Pfam" id="PF00295">
    <property type="entry name" value="Glyco_hydro_28"/>
    <property type="match status" value="1"/>
</dbReference>
<feature type="active site" evidence="19">
    <location>
        <position position="542"/>
    </location>
</feature>
<dbReference type="Gene3D" id="3.20.20.70">
    <property type="entry name" value="Aldolase class I"/>
    <property type="match status" value="1"/>
</dbReference>
<comment type="pathway">
    <text evidence="7">Carbohydrate biosynthesis; Calvin cycle.</text>
</comment>
<name>A0AAV3P0J6_LITER</name>
<keyword evidence="12" id="KW-0964">Secreted</keyword>
<dbReference type="Gene3D" id="2.160.20.10">
    <property type="entry name" value="Single-stranded right-handed beta-helix, Pectin lyase-like"/>
    <property type="match status" value="1"/>
</dbReference>
<proteinExistence type="inferred from homology"/>
<comment type="caution">
    <text evidence="21">The sequence shown here is derived from an EMBL/GenBank/DDBJ whole genome shotgun (WGS) entry which is preliminary data.</text>
</comment>
<reference evidence="21 22" key="1">
    <citation type="submission" date="2024-01" db="EMBL/GenBank/DDBJ databases">
        <title>The complete chloroplast genome sequence of Lithospermum erythrorhizon: insights into the phylogenetic relationship among Boraginaceae species and the maternal lineages of purple gromwells.</title>
        <authorList>
            <person name="Okada T."/>
            <person name="Watanabe K."/>
        </authorList>
    </citation>
    <scope>NUCLEOTIDE SEQUENCE [LARGE SCALE GENOMIC DNA]</scope>
</reference>
<dbReference type="NCBIfam" id="TIGR01163">
    <property type="entry name" value="rpe"/>
    <property type="match status" value="1"/>
</dbReference>
<evidence type="ECO:0000256" key="14">
    <source>
        <dbReference type="ARBA" id="ARBA00022801"/>
    </source>
</evidence>
<evidence type="ECO:0000313" key="21">
    <source>
        <dbReference type="EMBL" id="GAA0144758.1"/>
    </source>
</evidence>
<evidence type="ECO:0000256" key="3">
    <source>
        <dbReference type="ARBA" id="ARBA00001941"/>
    </source>
</evidence>
<organism evidence="21 22">
    <name type="scientific">Lithospermum erythrorhizon</name>
    <name type="common">Purple gromwell</name>
    <name type="synonym">Lithospermum officinale var. erythrorhizon</name>
    <dbReference type="NCBI Taxonomy" id="34254"/>
    <lineage>
        <taxon>Eukaryota</taxon>
        <taxon>Viridiplantae</taxon>
        <taxon>Streptophyta</taxon>
        <taxon>Embryophyta</taxon>
        <taxon>Tracheophyta</taxon>
        <taxon>Spermatophyta</taxon>
        <taxon>Magnoliopsida</taxon>
        <taxon>eudicotyledons</taxon>
        <taxon>Gunneridae</taxon>
        <taxon>Pentapetalae</taxon>
        <taxon>asterids</taxon>
        <taxon>lamiids</taxon>
        <taxon>Boraginales</taxon>
        <taxon>Boraginaceae</taxon>
        <taxon>Boraginoideae</taxon>
        <taxon>Lithospermeae</taxon>
        <taxon>Lithospermum</taxon>
    </lineage>
</organism>
<dbReference type="SUPFAM" id="SSF51126">
    <property type="entry name" value="Pectin lyase-like"/>
    <property type="match status" value="1"/>
</dbReference>
<dbReference type="PROSITE" id="PS01086">
    <property type="entry name" value="RIBUL_P_3_EPIMER_2"/>
    <property type="match status" value="1"/>
</dbReference>
<evidence type="ECO:0000256" key="5">
    <source>
        <dbReference type="ARBA" id="ARBA00001954"/>
    </source>
</evidence>
<dbReference type="InterPro" id="IPR011060">
    <property type="entry name" value="RibuloseP-bd_barrel"/>
</dbReference>
<dbReference type="GO" id="GO:0006098">
    <property type="term" value="P:pentose-phosphate shunt"/>
    <property type="evidence" value="ECO:0007669"/>
    <property type="project" value="InterPro"/>
</dbReference>
<evidence type="ECO:0000256" key="17">
    <source>
        <dbReference type="ARBA" id="ARBA00023316"/>
    </source>
</evidence>
<evidence type="ECO:0000256" key="2">
    <source>
        <dbReference type="ARBA" id="ARBA00001936"/>
    </source>
</evidence>
<dbReference type="PANTHER" id="PTHR31375">
    <property type="match status" value="1"/>
</dbReference>
<comment type="similarity">
    <text evidence="9">Belongs to the ribulose-phosphate 3-epimerase family.</text>
</comment>
<evidence type="ECO:0000256" key="10">
    <source>
        <dbReference type="ARBA" id="ARBA00013188"/>
    </source>
</evidence>
<dbReference type="InterPro" id="IPR000743">
    <property type="entry name" value="Glyco_hydro_28"/>
</dbReference>
<comment type="cofactor">
    <cofactor evidence="5">
        <name>Fe(2+)</name>
        <dbReference type="ChEBI" id="CHEBI:29033"/>
    </cofactor>
</comment>
<evidence type="ECO:0000256" key="4">
    <source>
        <dbReference type="ARBA" id="ARBA00001947"/>
    </source>
</evidence>
<comment type="catalytic activity">
    <reaction evidence="1">
        <text>D-ribulose 5-phosphate = D-xylulose 5-phosphate</text>
        <dbReference type="Rhea" id="RHEA:13677"/>
        <dbReference type="ChEBI" id="CHEBI:57737"/>
        <dbReference type="ChEBI" id="CHEBI:58121"/>
        <dbReference type="EC" id="5.1.3.1"/>
    </reaction>
</comment>
<comment type="cofactor">
    <cofactor evidence="2">
        <name>Mn(2+)</name>
        <dbReference type="ChEBI" id="CHEBI:29035"/>
    </cofactor>
</comment>
<keyword evidence="16 20" id="KW-0326">Glycosidase</keyword>
<protein>
    <recommendedName>
        <fullName evidence="10">ribulose-phosphate 3-epimerase</fullName>
        <ecNumber evidence="10">5.1.3.1</ecNumber>
    </recommendedName>
    <alternativeName>
        <fullName evidence="18">Pentose-5-phosphate 3-epimerase</fullName>
    </alternativeName>
</protein>
<dbReference type="PROSITE" id="PS01085">
    <property type="entry name" value="RIBUL_P_3_EPIMER_1"/>
    <property type="match status" value="1"/>
</dbReference>
<comment type="subcellular location">
    <subcellularLocation>
        <location evidence="6">Secreted</location>
        <location evidence="6">Cell wall</location>
    </subcellularLocation>
</comment>
<evidence type="ECO:0000256" key="6">
    <source>
        <dbReference type="ARBA" id="ARBA00004191"/>
    </source>
</evidence>
<evidence type="ECO:0000256" key="18">
    <source>
        <dbReference type="ARBA" id="ARBA00030599"/>
    </source>
</evidence>
<evidence type="ECO:0000313" key="22">
    <source>
        <dbReference type="Proteomes" id="UP001454036"/>
    </source>
</evidence>
<keyword evidence="15" id="KW-0413">Isomerase</keyword>
<dbReference type="SUPFAM" id="SSF51366">
    <property type="entry name" value="Ribulose-phoshate binding barrel"/>
    <property type="match status" value="1"/>
</dbReference>
<evidence type="ECO:0000256" key="11">
    <source>
        <dbReference type="ARBA" id="ARBA00022512"/>
    </source>
</evidence>
<dbReference type="GO" id="GO:0046872">
    <property type="term" value="F:metal ion binding"/>
    <property type="evidence" value="ECO:0007669"/>
    <property type="project" value="UniProtKB-KW"/>
</dbReference>
<evidence type="ECO:0000256" key="7">
    <source>
        <dbReference type="ARBA" id="ARBA00005215"/>
    </source>
</evidence>
<evidence type="ECO:0000256" key="9">
    <source>
        <dbReference type="ARBA" id="ARBA00009541"/>
    </source>
</evidence>
<dbReference type="Proteomes" id="UP001454036">
    <property type="component" value="Unassembled WGS sequence"/>
</dbReference>